<dbReference type="RefSeq" id="WP_205378347.1">
    <property type="nucleotide sequence ID" value="NZ_JAFEJA010000002.1"/>
</dbReference>
<reference evidence="1 2" key="1">
    <citation type="journal article" date="2016" name="Arch. Microbiol.">
        <title>Streptomyces zhihengii sp. nov., isolated from rhizospheric soil of Psammosilene tunicoides.</title>
        <authorList>
            <person name="Huang M.J."/>
            <person name="Fei J.J."/>
            <person name="Salam N."/>
            <person name="Kim C.J."/>
            <person name="Hozzein W.N."/>
            <person name="Xiao M."/>
            <person name="Huang H.Q."/>
            <person name="Li W.J."/>
        </authorList>
    </citation>
    <scope>NUCLEOTIDE SEQUENCE [LARGE SCALE GENOMIC DNA]</scope>
    <source>
        <strain evidence="1 2">YIM T102</strain>
    </source>
</reference>
<name>A0ABS2V4D2_9ACTN</name>
<evidence type="ECO:0000313" key="2">
    <source>
        <dbReference type="Proteomes" id="UP000664109"/>
    </source>
</evidence>
<accession>A0ABS2V4D2</accession>
<sequence>MTRFDVYGTTSCSIEELSAVLADRLAVTFTERESDYLGNYLVTALADGTSLKIQPNTIPGDDGADDLYEVEHPDVPVLVLVTSPTEDGPLSEKVLAAAGLTLLRSELNGRTRLARGSWRASL</sequence>
<keyword evidence="2" id="KW-1185">Reference proteome</keyword>
<gene>
    <name evidence="1" type="ORF">JE024_37890</name>
</gene>
<comment type="caution">
    <text evidence="1">The sequence shown here is derived from an EMBL/GenBank/DDBJ whole genome shotgun (WGS) entry which is preliminary data.</text>
</comment>
<proteinExistence type="predicted"/>
<organism evidence="1 2">
    <name type="scientific">Streptomyces zhihengii</name>
    <dbReference type="NCBI Taxonomy" id="1818004"/>
    <lineage>
        <taxon>Bacteria</taxon>
        <taxon>Bacillati</taxon>
        <taxon>Actinomycetota</taxon>
        <taxon>Actinomycetes</taxon>
        <taxon>Kitasatosporales</taxon>
        <taxon>Streptomycetaceae</taxon>
        <taxon>Streptomyces</taxon>
    </lineage>
</organism>
<dbReference type="EMBL" id="JAFEJA010000002">
    <property type="protein sequence ID" value="MBM9624339.1"/>
    <property type="molecule type" value="Genomic_DNA"/>
</dbReference>
<protein>
    <submittedName>
        <fullName evidence="1">Uncharacterized protein</fullName>
    </submittedName>
</protein>
<dbReference type="Proteomes" id="UP000664109">
    <property type="component" value="Unassembled WGS sequence"/>
</dbReference>
<evidence type="ECO:0000313" key="1">
    <source>
        <dbReference type="EMBL" id="MBM9624339.1"/>
    </source>
</evidence>